<keyword evidence="2" id="KW-0012">Acyltransferase</keyword>
<dbReference type="Gene3D" id="3.40.630.30">
    <property type="match status" value="1"/>
</dbReference>
<name>A0A7X1NMQ7_9MICC</name>
<evidence type="ECO:0000313" key="4">
    <source>
        <dbReference type="EMBL" id="MPY09674.1"/>
    </source>
</evidence>
<dbReference type="EMBL" id="VJXX01000001">
    <property type="protein sequence ID" value="MPY09674.1"/>
    <property type="molecule type" value="Genomic_DNA"/>
</dbReference>
<dbReference type="PANTHER" id="PTHR43800">
    <property type="entry name" value="PEPTIDYL-LYSINE N-ACETYLTRANSFERASE YJAB"/>
    <property type="match status" value="1"/>
</dbReference>
<accession>A0A7X1NMQ7</accession>
<organism evidence="4 5">
    <name type="scientific">Arthrobacter bussei</name>
    <dbReference type="NCBI Taxonomy" id="2594179"/>
    <lineage>
        <taxon>Bacteria</taxon>
        <taxon>Bacillati</taxon>
        <taxon>Actinomycetota</taxon>
        <taxon>Actinomycetes</taxon>
        <taxon>Micrococcales</taxon>
        <taxon>Micrococcaceae</taxon>
        <taxon>Arthrobacter</taxon>
    </lineage>
</organism>
<dbReference type="SUPFAM" id="SSF55729">
    <property type="entry name" value="Acyl-CoA N-acyltransferases (Nat)"/>
    <property type="match status" value="1"/>
</dbReference>
<comment type="caution">
    <text evidence="4">The sequence shown here is derived from an EMBL/GenBank/DDBJ whole genome shotgun (WGS) entry which is preliminary data.</text>
</comment>
<dbReference type="InterPro" id="IPR016181">
    <property type="entry name" value="Acyl_CoA_acyltransferase"/>
</dbReference>
<dbReference type="GO" id="GO:0016747">
    <property type="term" value="F:acyltransferase activity, transferring groups other than amino-acyl groups"/>
    <property type="evidence" value="ECO:0007669"/>
    <property type="project" value="InterPro"/>
</dbReference>
<gene>
    <name evidence="4" type="ORF">FNH21_02880</name>
</gene>
<evidence type="ECO:0000313" key="5">
    <source>
        <dbReference type="Proteomes" id="UP000326464"/>
    </source>
</evidence>
<dbReference type="AlphaFoldDB" id="A0A7X1NMQ7"/>
<dbReference type="Pfam" id="PF00583">
    <property type="entry name" value="Acetyltransf_1"/>
    <property type="match status" value="1"/>
</dbReference>
<dbReference type="CDD" id="cd04301">
    <property type="entry name" value="NAT_SF"/>
    <property type="match status" value="1"/>
</dbReference>
<evidence type="ECO:0000259" key="3">
    <source>
        <dbReference type="PROSITE" id="PS51186"/>
    </source>
</evidence>
<feature type="domain" description="N-acetyltransferase" evidence="3">
    <location>
        <begin position="1"/>
        <end position="172"/>
    </location>
</feature>
<dbReference type="PANTHER" id="PTHR43800:SF1">
    <property type="entry name" value="PEPTIDYL-LYSINE N-ACETYLTRANSFERASE YJAB"/>
    <property type="match status" value="1"/>
</dbReference>
<keyword evidence="1 4" id="KW-0808">Transferase</keyword>
<keyword evidence="5" id="KW-1185">Reference proteome</keyword>
<evidence type="ECO:0000256" key="2">
    <source>
        <dbReference type="ARBA" id="ARBA00023315"/>
    </source>
</evidence>
<dbReference type="Proteomes" id="UP000326464">
    <property type="component" value="Unassembled WGS sequence"/>
</dbReference>
<protein>
    <submittedName>
        <fullName evidence="4">GNAT family N-acetyltransferase</fullName>
    </submittedName>
</protein>
<proteinExistence type="predicted"/>
<dbReference type="PROSITE" id="PS51186">
    <property type="entry name" value="GNAT"/>
    <property type="match status" value="1"/>
</dbReference>
<sequence length="179" mass="19061">MIRPAEAADLPFLPDIEHAAGEAFRGVGMARIADDGALPRAVLAGYQHAGRAWVASSPRPAAGAAPIAYLLLDVVDGNAHVEQVTVHPDSAGAGIGARLIDAVDEWAREAGFPALTLTTFEEVPWNAPYYRRLGFSILAPSAWGPELAAVRRHEADAGLDAWPRVAMVRPVQPVQPRHP</sequence>
<dbReference type="InterPro" id="IPR000182">
    <property type="entry name" value="GNAT_dom"/>
</dbReference>
<evidence type="ECO:0000256" key="1">
    <source>
        <dbReference type="ARBA" id="ARBA00022679"/>
    </source>
</evidence>
<reference evidence="5" key="1">
    <citation type="submission" date="2019-07" db="EMBL/GenBank/DDBJ databases">
        <title>Arthrobacter KR32 sp. nov., isolated from mountain cheese made of cows milk.</title>
        <authorList>
            <person name="Flegler A."/>
        </authorList>
    </citation>
    <scope>NUCLEOTIDE SEQUENCE [LARGE SCALE GENOMIC DNA]</scope>
    <source>
        <strain evidence="5">KR32</strain>
    </source>
</reference>